<name>A0A6A4RXJ1_SCOMX</name>
<evidence type="ECO:0000259" key="16">
    <source>
        <dbReference type="Pfam" id="PF00626"/>
    </source>
</evidence>
<keyword evidence="9" id="KW-0965">Cell junction</keyword>
<evidence type="ECO:0000256" key="5">
    <source>
        <dbReference type="ARBA" id="ARBA00022467"/>
    </source>
</evidence>
<evidence type="ECO:0000256" key="13">
    <source>
        <dbReference type="ARBA" id="ARBA00030694"/>
    </source>
</evidence>
<dbReference type="FunFam" id="3.40.20.10:FF:000040">
    <property type="entry name" value="macrophage-capping protein-like isoform X1"/>
    <property type="match status" value="1"/>
</dbReference>
<feature type="domain" description="Gelsolin-like" evidence="16">
    <location>
        <begin position="588"/>
        <end position="662"/>
    </location>
</feature>
<feature type="domain" description="Transmembrane protein 106 C-terminal" evidence="17">
    <location>
        <begin position="176"/>
        <end position="308"/>
    </location>
</feature>
<dbReference type="CDD" id="cd11291">
    <property type="entry name" value="gelsolin_S6_like"/>
    <property type="match status" value="1"/>
</dbReference>
<dbReference type="GO" id="GO:0030031">
    <property type="term" value="P:cell projection assembly"/>
    <property type="evidence" value="ECO:0007669"/>
    <property type="project" value="TreeGrafter"/>
</dbReference>
<dbReference type="Pfam" id="PF00626">
    <property type="entry name" value="Gelsolin"/>
    <property type="match status" value="6"/>
</dbReference>
<sequence>MGERQSGCENTAGLIGATCFFVRYTQYAFLFATQCQGSASNSSRHLERPCTDQTDDTAVSVQHCQGVTMGKSFSHLTKQAGNDEDRLASPEDALTEDGKDGDVSQFPYVEFTGRDSVTCPTCQGTGRIPRGQENQLVALIPYSDQRLRPRRTKLYVTASVAVCLLLSSLAVFFLFPRSIDVSYVGVKSVFVSYDQDKRSVYLNITNTLNITNNNYYSVEVANITAQVQFAKTVIGKSRISNLIAISPLDMKQIDYMVPTIIADEMSYMYDYCTLQTIRVHNIVVMMQVTVTTMYFGHVEQVSQEMYQILTRPRSLTAAAAAAADMELHHKEFTGAGKASGLQIWRIENLELVPVSEGLHGSFYAGDAYVILSTVKQRDSCFYHLHYWLGKECSQDESAAAAIFTVQLDDYLGGKPVQYRELQGVESTAFTSYFKGGITYKTGGVASGFHHVVTNDLSAQRLLHIKGRRVVRATQVPLSWASFNRGDCFIVDLGNIIYQWCGSKCNHFERLKAAQVARGIRDNERNGRAELVVVEEGSEPSTLTDVLGVRPDLTEGDDEDDTKADMSNRKMAKLYMVSDASGSMRVTVVREENPFNQSDLLSDECFILDHGKNKMIFVWKGHNANPSERKEAMKTAEGFIKQMGYPANTQIQVLPEGGETPMFKQFFLGWKDRDQSEGLGKVFVTERIARIEQVEFDASKLHESHHMAAQYNMVDDGSGDTQIWRVESSGRVPVDTKSYGQFYGGDCYIILYTYGKRQIVYTWQGASCSLDELTASAFLTVELDRSLGGNAVQVRVCQGKEPPHLLSLFKAKPLIVYKSGTSRLGGQAPPPLTRLFQVRRNLATITRIAEVDAEATSLNSNDAFLLKMADGRGYLWKGKGASEEEVKGAEYISKELKCSSNSIVEGSEPAGFWAALGGETEYQTSERLESRTVTHPPRLFGCSNKTGRFTVEEVPGEFTQDDLAEDDVMLLDVWDQVFVWIGKDANEVERTESVKSAKQYIETDPSGRDKLTPVVVAKQGHEPPTFTGWFLAWDASHWDSVARSMKSMTL</sequence>
<keyword evidence="15" id="KW-1133">Transmembrane helix</keyword>
<dbReference type="PANTHER" id="PTHR11977">
    <property type="entry name" value="VILLIN"/>
    <property type="match status" value="1"/>
</dbReference>
<dbReference type="InterPro" id="IPR007122">
    <property type="entry name" value="Villin/Gelsolin"/>
</dbReference>
<keyword evidence="8" id="KW-0106">Calcium</keyword>
<evidence type="ECO:0000256" key="2">
    <source>
        <dbReference type="ARBA" id="ARBA00004245"/>
    </source>
</evidence>
<feature type="domain" description="Transmembrane protein 106 N-terminal" evidence="18">
    <location>
        <begin position="70"/>
        <end position="153"/>
    </location>
</feature>
<dbReference type="InterPro" id="IPR029006">
    <property type="entry name" value="ADF-H/Gelsolin-like_dom_sf"/>
</dbReference>
<evidence type="ECO:0000259" key="17">
    <source>
        <dbReference type="Pfam" id="PF07092"/>
    </source>
</evidence>
<feature type="domain" description="Gelsolin-like" evidence="16">
    <location>
        <begin position="351"/>
        <end position="429"/>
    </location>
</feature>
<evidence type="ECO:0000256" key="7">
    <source>
        <dbReference type="ARBA" id="ARBA00022737"/>
    </source>
</evidence>
<accession>A0A6A4RXJ1</accession>
<evidence type="ECO:0000313" key="20">
    <source>
        <dbReference type="Proteomes" id="UP000438429"/>
    </source>
</evidence>
<dbReference type="CDD" id="cd11289">
    <property type="entry name" value="gelsolin_S2_like"/>
    <property type="match status" value="1"/>
</dbReference>
<evidence type="ECO:0000256" key="14">
    <source>
        <dbReference type="SAM" id="MobiDB-lite"/>
    </source>
</evidence>
<keyword evidence="10" id="KW-0009">Actin-binding</keyword>
<comment type="subcellular location">
    <subcellularLocation>
        <location evidence="1">Cell projection</location>
        <location evidence="1">Podosome</location>
    </subcellularLocation>
    <subcellularLocation>
        <location evidence="2">Cytoplasm</location>
        <location evidence="2">Cytoskeleton</location>
    </subcellularLocation>
</comment>
<dbReference type="GO" id="GO:0051016">
    <property type="term" value="P:barbed-end actin filament capping"/>
    <property type="evidence" value="ECO:0007669"/>
    <property type="project" value="TreeGrafter"/>
</dbReference>
<comment type="caution">
    <text evidence="19">The sequence shown here is derived from an EMBL/GenBank/DDBJ whole genome shotgun (WGS) entry which is preliminary data.</text>
</comment>
<dbReference type="CDD" id="cd11293">
    <property type="entry name" value="gelsolin_S4_like"/>
    <property type="match status" value="1"/>
</dbReference>
<dbReference type="Proteomes" id="UP000438429">
    <property type="component" value="Unassembled WGS sequence"/>
</dbReference>
<evidence type="ECO:0000256" key="15">
    <source>
        <dbReference type="SAM" id="Phobius"/>
    </source>
</evidence>
<protein>
    <recommendedName>
        <fullName evidence="4">Scinderin</fullName>
    </recommendedName>
    <alternativeName>
        <fullName evidence="13">Adseverin</fullName>
    </alternativeName>
</protein>
<evidence type="ECO:0000256" key="10">
    <source>
        <dbReference type="ARBA" id="ARBA00023203"/>
    </source>
</evidence>
<dbReference type="FunFam" id="3.40.20.10:FF:000002">
    <property type="entry name" value="Gelsolin"/>
    <property type="match status" value="1"/>
</dbReference>
<dbReference type="CDD" id="cd11292">
    <property type="entry name" value="gelsolin_S3_like"/>
    <property type="match status" value="1"/>
</dbReference>
<dbReference type="GO" id="GO:0051015">
    <property type="term" value="F:actin filament binding"/>
    <property type="evidence" value="ECO:0007669"/>
    <property type="project" value="InterPro"/>
</dbReference>
<feature type="domain" description="Gelsolin-like" evidence="16">
    <location>
        <begin position="469"/>
        <end position="541"/>
    </location>
</feature>
<dbReference type="FunFam" id="3.40.20.10:FF:000005">
    <property type="entry name" value="Gelsolin"/>
    <property type="match status" value="1"/>
</dbReference>
<dbReference type="FunFam" id="3.40.20.10:FF:000001">
    <property type="entry name" value="Gelsolin"/>
    <property type="match status" value="1"/>
</dbReference>
<organism evidence="19 20">
    <name type="scientific">Scophthalmus maximus</name>
    <name type="common">Turbot</name>
    <name type="synonym">Psetta maxima</name>
    <dbReference type="NCBI Taxonomy" id="52904"/>
    <lineage>
        <taxon>Eukaryota</taxon>
        <taxon>Metazoa</taxon>
        <taxon>Chordata</taxon>
        <taxon>Craniata</taxon>
        <taxon>Vertebrata</taxon>
        <taxon>Euteleostomi</taxon>
        <taxon>Actinopterygii</taxon>
        <taxon>Neopterygii</taxon>
        <taxon>Teleostei</taxon>
        <taxon>Neoteleostei</taxon>
        <taxon>Acanthomorphata</taxon>
        <taxon>Carangaria</taxon>
        <taxon>Pleuronectiformes</taxon>
        <taxon>Pleuronectoidei</taxon>
        <taxon>Scophthalmidae</taxon>
        <taxon>Scophthalmus</taxon>
    </lineage>
</organism>
<dbReference type="SUPFAM" id="SSF117070">
    <property type="entry name" value="LEA14-like"/>
    <property type="match status" value="1"/>
</dbReference>
<proteinExistence type="inferred from homology"/>
<keyword evidence="6" id="KW-0963">Cytoplasm</keyword>
<keyword evidence="15" id="KW-0812">Transmembrane</keyword>
<dbReference type="PRINTS" id="PR00597">
    <property type="entry name" value="GELSOLIN"/>
</dbReference>
<dbReference type="GO" id="GO:0051014">
    <property type="term" value="P:actin filament severing"/>
    <property type="evidence" value="ECO:0007669"/>
    <property type="project" value="TreeGrafter"/>
</dbReference>
<feature type="domain" description="Gelsolin-like" evidence="16">
    <location>
        <begin position="949"/>
        <end position="1025"/>
    </location>
</feature>
<evidence type="ECO:0000256" key="12">
    <source>
        <dbReference type="ARBA" id="ARBA00023273"/>
    </source>
</evidence>
<evidence type="ECO:0000256" key="8">
    <source>
        <dbReference type="ARBA" id="ARBA00022837"/>
    </source>
</evidence>
<feature type="transmembrane region" description="Helical" evidence="15">
    <location>
        <begin position="154"/>
        <end position="175"/>
    </location>
</feature>
<gene>
    <name evidence="19" type="ORF">F2P81_023450</name>
</gene>
<keyword evidence="11" id="KW-0206">Cytoskeleton</keyword>
<dbReference type="Pfam" id="PF07092">
    <property type="entry name" value="TMEM106"/>
    <property type="match status" value="1"/>
</dbReference>
<dbReference type="SMART" id="SM00262">
    <property type="entry name" value="GEL"/>
    <property type="match status" value="6"/>
</dbReference>
<dbReference type="InterPro" id="IPR036180">
    <property type="entry name" value="Gelsolin-like_dom_sf"/>
</dbReference>
<evidence type="ECO:0000256" key="1">
    <source>
        <dbReference type="ARBA" id="ARBA00004188"/>
    </source>
</evidence>
<dbReference type="AlphaFoldDB" id="A0A6A4RXJ1"/>
<dbReference type="GO" id="GO:0007417">
    <property type="term" value="P:central nervous system development"/>
    <property type="evidence" value="ECO:0007669"/>
    <property type="project" value="TreeGrafter"/>
</dbReference>
<keyword evidence="12" id="KW-0966">Cell projection</keyword>
<evidence type="ECO:0000256" key="6">
    <source>
        <dbReference type="ARBA" id="ARBA00022490"/>
    </source>
</evidence>
<dbReference type="InterPro" id="IPR007123">
    <property type="entry name" value="Gelsolin-like_dom"/>
</dbReference>
<dbReference type="GO" id="GO:0008154">
    <property type="term" value="P:actin polymerization or depolymerization"/>
    <property type="evidence" value="ECO:0007669"/>
    <property type="project" value="TreeGrafter"/>
</dbReference>
<dbReference type="EMBL" id="VEVO01000021">
    <property type="protein sequence ID" value="KAF0024648.1"/>
    <property type="molecule type" value="Genomic_DNA"/>
</dbReference>
<comment type="similarity">
    <text evidence="3">Belongs to the villin/gelsolin family.</text>
</comment>
<dbReference type="Pfam" id="PF21002">
    <property type="entry name" value="TMEM106_N"/>
    <property type="match status" value="1"/>
</dbReference>
<dbReference type="GO" id="GO:0002102">
    <property type="term" value="C:podosome"/>
    <property type="evidence" value="ECO:0007669"/>
    <property type="project" value="UniProtKB-SubCell"/>
</dbReference>
<dbReference type="PANTHER" id="PTHR11977:SF78">
    <property type="entry name" value="SCINDERIN"/>
    <property type="match status" value="1"/>
</dbReference>
<dbReference type="InterPro" id="IPR048511">
    <property type="entry name" value="TMEM106_N"/>
</dbReference>
<dbReference type="GO" id="GO:0005546">
    <property type="term" value="F:phosphatidylinositol-4,5-bisphosphate binding"/>
    <property type="evidence" value="ECO:0007669"/>
    <property type="project" value="TreeGrafter"/>
</dbReference>
<feature type="domain" description="Gelsolin-like" evidence="16">
    <location>
        <begin position="730"/>
        <end position="805"/>
    </location>
</feature>
<evidence type="ECO:0000313" key="19">
    <source>
        <dbReference type="EMBL" id="KAF0024648.1"/>
    </source>
</evidence>
<feature type="domain" description="Gelsolin-like" evidence="16">
    <location>
        <begin position="848"/>
        <end position="896"/>
    </location>
</feature>
<evidence type="ECO:0000259" key="18">
    <source>
        <dbReference type="Pfam" id="PF21002"/>
    </source>
</evidence>
<dbReference type="CDD" id="cd11290">
    <property type="entry name" value="gelsolin_S1_like"/>
    <property type="match status" value="1"/>
</dbReference>
<evidence type="ECO:0000256" key="4">
    <source>
        <dbReference type="ARBA" id="ARBA00014288"/>
    </source>
</evidence>
<dbReference type="InterPro" id="IPR048509">
    <property type="entry name" value="TMEM106_C"/>
</dbReference>
<keyword evidence="7" id="KW-0677">Repeat</keyword>
<dbReference type="SUPFAM" id="SSF55753">
    <property type="entry name" value="Actin depolymerizing proteins"/>
    <property type="match status" value="5"/>
</dbReference>
<evidence type="ECO:0000256" key="9">
    <source>
        <dbReference type="ARBA" id="ARBA00022949"/>
    </source>
</evidence>
<dbReference type="CDD" id="cd11288">
    <property type="entry name" value="gelsolin_S5_like"/>
    <property type="match status" value="1"/>
</dbReference>
<evidence type="ECO:0000256" key="3">
    <source>
        <dbReference type="ARBA" id="ARBA00008418"/>
    </source>
</evidence>
<evidence type="ECO:0000256" key="11">
    <source>
        <dbReference type="ARBA" id="ARBA00023212"/>
    </source>
</evidence>
<dbReference type="FunFam" id="3.40.20.10:FF:000004">
    <property type="entry name" value="Gelsolin"/>
    <property type="match status" value="1"/>
</dbReference>
<dbReference type="GO" id="GO:0005737">
    <property type="term" value="C:cytoplasm"/>
    <property type="evidence" value="ECO:0007669"/>
    <property type="project" value="TreeGrafter"/>
</dbReference>
<keyword evidence="5" id="KW-0117">Actin capping</keyword>
<dbReference type="SUPFAM" id="SSF82754">
    <property type="entry name" value="C-terminal, gelsolin-like domain of Sec23/24"/>
    <property type="match status" value="1"/>
</dbReference>
<feature type="region of interest" description="Disordered" evidence="14">
    <location>
        <begin position="81"/>
        <end position="101"/>
    </location>
</feature>
<dbReference type="Gene3D" id="3.40.20.10">
    <property type="entry name" value="Severin"/>
    <property type="match status" value="6"/>
</dbReference>
<reference evidence="19 20" key="1">
    <citation type="submission" date="2019-06" db="EMBL/GenBank/DDBJ databases">
        <title>Draft genomes of female and male turbot (Scophthalmus maximus).</title>
        <authorList>
            <person name="Xu H."/>
            <person name="Xu X.-W."/>
            <person name="Shao C."/>
            <person name="Chen S."/>
        </authorList>
    </citation>
    <scope>NUCLEOTIDE SEQUENCE [LARGE SCALE GENOMIC DNA]</scope>
    <source>
        <strain evidence="19">Ysfricsl-2016a</strain>
        <tissue evidence="19">Blood</tissue>
    </source>
</reference>
<keyword evidence="15" id="KW-0472">Membrane</keyword>